<evidence type="ECO:0000313" key="2">
    <source>
        <dbReference type="Proteomes" id="UP000317344"/>
    </source>
</evidence>
<dbReference type="EMBL" id="CP041765">
    <property type="protein sequence ID" value="QDQ98684.1"/>
    <property type="molecule type" value="Genomic_DNA"/>
</dbReference>
<organism evidence="1 2">
    <name type="scientific">Tomitella fengzijianii</name>
    <dbReference type="NCBI Taxonomy" id="2597660"/>
    <lineage>
        <taxon>Bacteria</taxon>
        <taxon>Bacillati</taxon>
        <taxon>Actinomycetota</taxon>
        <taxon>Actinomycetes</taxon>
        <taxon>Mycobacteriales</taxon>
        <taxon>Tomitella</taxon>
    </lineage>
</organism>
<dbReference type="Proteomes" id="UP000317344">
    <property type="component" value="Chromosome"/>
</dbReference>
<name>A0A516X6I2_9ACTN</name>
<dbReference type="AlphaFoldDB" id="A0A516X6I2"/>
<dbReference type="OrthoDB" id="3629757at2"/>
<sequence>MAAQLVPAEGAAQEIVDDGSVADDLKAVVDAMVESVFAQHADAINTTDRNRRINTRRTAGRTHGLVSVFVDLGVATLSEQQRLELAQDLIGTVTGHDADRREKARAEGRESIFSAFDVLDSKEVSRILAPTSAPARSVAQKRRKAGELIGLPVGKRPDFRYPDFQFDRAQQRVRSLVAHANRRLDVANDPYGAASWWLTPADVLDDRSPLEDLEAGILTEVAIDNVLDDVRRGM</sequence>
<keyword evidence="2" id="KW-1185">Reference proteome</keyword>
<reference evidence="1 2" key="1">
    <citation type="submission" date="2019-07" db="EMBL/GenBank/DDBJ databases">
        <title>Tomitella cavernea sp. nov., an actinomycete isolated from soil.</title>
        <authorList>
            <person name="Cheng J."/>
        </authorList>
    </citation>
    <scope>NUCLEOTIDE SEQUENCE [LARGE SCALE GENOMIC DNA]</scope>
    <source>
        <strain evidence="1 2">HY188</strain>
    </source>
</reference>
<protein>
    <submittedName>
        <fullName evidence="1">Uncharacterized protein</fullName>
    </submittedName>
</protein>
<reference evidence="1 2" key="2">
    <citation type="submission" date="2019-07" db="EMBL/GenBank/DDBJ databases">
        <authorList>
            <person name="Huang Y."/>
        </authorList>
    </citation>
    <scope>NUCLEOTIDE SEQUENCE [LARGE SCALE GENOMIC DNA]</scope>
    <source>
        <strain evidence="1 2">HY188</strain>
    </source>
</reference>
<evidence type="ECO:0000313" key="1">
    <source>
        <dbReference type="EMBL" id="QDQ98684.1"/>
    </source>
</evidence>
<dbReference type="KEGG" id="toy:FO059_16820"/>
<gene>
    <name evidence="1" type="ORF">FO059_16820</name>
</gene>
<proteinExistence type="predicted"/>
<accession>A0A516X6I2</accession>
<dbReference type="RefSeq" id="WP_143910089.1">
    <property type="nucleotide sequence ID" value="NZ_CP041765.1"/>
</dbReference>